<dbReference type="Pfam" id="PF13671">
    <property type="entry name" value="AAA_33"/>
    <property type="match status" value="1"/>
</dbReference>
<dbReference type="Gene3D" id="3.40.50.300">
    <property type="entry name" value="P-loop containing nucleotide triphosphate hydrolases"/>
    <property type="match status" value="1"/>
</dbReference>
<evidence type="ECO:0000313" key="2">
    <source>
        <dbReference type="Proteomes" id="UP001209257"/>
    </source>
</evidence>
<dbReference type="EMBL" id="JAOTJC010000007">
    <property type="protein sequence ID" value="MCU7554499.1"/>
    <property type="molecule type" value="Genomic_DNA"/>
</dbReference>
<dbReference type="InterPro" id="IPR027417">
    <property type="entry name" value="P-loop_NTPase"/>
</dbReference>
<keyword evidence="2" id="KW-1185">Reference proteome</keyword>
<dbReference type="Proteomes" id="UP001209257">
    <property type="component" value="Unassembled WGS sequence"/>
</dbReference>
<name>A0ABT2VN36_9ALTE</name>
<comment type="caution">
    <text evidence="1">The sequence shown here is derived from an EMBL/GenBank/DDBJ whole genome shotgun (WGS) entry which is preliminary data.</text>
</comment>
<proteinExistence type="predicted"/>
<sequence length="185" mass="21062">MYKHGIWLVTGLPGTGKSTWSAHLAHRLHACLIDIDHHFSPVVSAGLQLAGNPKDDRDSPEFKAAFREPIYQAMYAMAADNVRHTPVVMNGPFSRELQCPDWHAQLTERFNAAVEVIYLHCPSRLRLTRLQARGADRDRQKLINWERYSDPQEDLQIPACKHARVDTGEITKELWVEQILKGMGV</sequence>
<keyword evidence="1" id="KW-0547">Nucleotide-binding</keyword>
<organism evidence="1 2">
    <name type="scientific">Alteromonas salexigens</name>
    <dbReference type="NCBI Taxonomy" id="2982530"/>
    <lineage>
        <taxon>Bacteria</taxon>
        <taxon>Pseudomonadati</taxon>
        <taxon>Pseudomonadota</taxon>
        <taxon>Gammaproteobacteria</taxon>
        <taxon>Alteromonadales</taxon>
        <taxon>Alteromonadaceae</taxon>
        <taxon>Alteromonas/Salinimonas group</taxon>
        <taxon>Alteromonas</taxon>
    </lineage>
</organism>
<gene>
    <name evidence="1" type="ORF">OCL06_07800</name>
</gene>
<keyword evidence="1" id="KW-0067">ATP-binding</keyword>
<evidence type="ECO:0000313" key="1">
    <source>
        <dbReference type="EMBL" id="MCU7554499.1"/>
    </source>
</evidence>
<protein>
    <submittedName>
        <fullName evidence="1">ATP-binding protein</fullName>
    </submittedName>
</protein>
<accession>A0ABT2VN36</accession>
<reference evidence="2" key="1">
    <citation type="submission" date="2023-07" db="EMBL/GenBank/DDBJ databases">
        <title>Study on multiphase classification of strain Alteromonas salexigens isolated from the Yellow Sea.</title>
        <authorList>
            <person name="Sun L."/>
        </authorList>
    </citation>
    <scope>NUCLEOTIDE SEQUENCE [LARGE SCALE GENOMIC DNA]</scope>
    <source>
        <strain evidence="2">ASW11-19</strain>
    </source>
</reference>
<dbReference type="GO" id="GO:0005524">
    <property type="term" value="F:ATP binding"/>
    <property type="evidence" value="ECO:0007669"/>
    <property type="project" value="UniProtKB-KW"/>
</dbReference>
<dbReference type="RefSeq" id="WP_262993213.1">
    <property type="nucleotide sequence ID" value="NZ_JAOTJC010000007.1"/>
</dbReference>
<dbReference type="SUPFAM" id="SSF52540">
    <property type="entry name" value="P-loop containing nucleoside triphosphate hydrolases"/>
    <property type="match status" value="1"/>
</dbReference>